<sequence>MPGERTVVAGVERGARCTLDQVLAPKFTERFLETDAAAGTVFVSDSIKCTSLRSNPFTVYTVSDCTDSGYRHLLTSQFEVHVHGRNCSNKRKRKPQWDMEVLSLFSSHSQHRTECRQAGSALFSVGGLLPGAPIHCKVSNSRDFYFSEGDLFVSETLCWRQDTLLELDLLCDVLTGVGFSTKANLISIHWRVGQGPFRQGHLGKLLEKAAQSDSGDSVDADEGEAGRLEYFIEALFDSRSNNLFAVDPASGAVATVEVLDREQKDTHVFRVTAVDHGTPRRTAMATLTITVSDTNDHDPVFEQQDYKESIRENLEIGYEVLTVRATDGDAPVNGNILYRIINGNGTNDVFEIDSRSGVIRTKGMVDREEVEAYMLLVEANDQGRDPGPRSATATVHIVVEDDNDNAPQFSEKRYVVQVPEDMTPNTEILQVTATDQDRGSNAVVHFSIMSGNTRGQFYIDAQTGKMDLVSHLDYEANKEYTLRIRAQDGGRPPLSNISGLVTVQVLDVNDNAPIFVSTPFQATVLENVPLGYSIIHIQAVDADSGDNSRLEYSLTDTTPNFPFSINNSTGWIVVAA</sequence>
<evidence type="ECO:0000313" key="12">
    <source>
        <dbReference type="EMBL" id="KAE8298573.1"/>
    </source>
</evidence>
<dbReference type="InterPro" id="IPR020894">
    <property type="entry name" value="Cadherin_CS"/>
</dbReference>
<dbReference type="SUPFAM" id="SSF49313">
    <property type="entry name" value="Cadherin-like"/>
    <property type="match status" value="4"/>
</dbReference>
<dbReference type="Pfam" id="PF00028">
    <property type="entry name" value="Cadherin"/>
    <property type="match status" value="4"/>
</dbReference>
<dbReference type="EMBL" id="REGW02000003">
    <property type="protein sequence ID" value="KAE8298573.1"/>
    <property type="molecule type" value="Genomic_DNA"/>
</dbReference>
<evidence type="ECO:0000256" key="6">
    <source>
        <dbReference type="ARBA" id="ARBA00022837"/>
    </source>
</evidence>
<dbReference type="GO" id="GO:0005886">
    <property type="term" value="C:plasma membrane"/>
    <property type="evidence" value="ECO:0007669"/>
    <property type="project" value="InterPro"/>
</dbReference>
<dbReference type="GO" id="GO:0005509">
    <property type="term" value="F:calcium ion binding"/>
    <property type="evidence" value="ECO:0007669"/>
    <property type="project" value="UniProtKB-UniRule"/>
</dbReference>
<evidence type="ECO:0000256" key="4">
    <source>
        <dbReference type="ARBA" id="ARBA00022729"/>
    </source>
</evidence>
<evidence type="ECO:0000256" key="2">
    <source>
        <dbReference type="ARBA" id="ARBA00022536"/>
    </source>
</evidence>
<evidence type="ECO:0000256" key="3">
    <source>
        <dbReference type="ARBA" id="ARBA00022692"/>
    </source>
</evidence>
<dbReference type="Gene3D" id="2.60.40.60">
    <property type="entry name" value="Cadherins"/>
    <property type="match status" value="4"/>
</dbReference>
<evidence type="ECO:0000256" key="1">
    <source>
        <dbReference type="ARBA" id="ARBA00004370"/>
    </source>
</evidence>
<organism evidence="12 13">
    <name type="scientific">Larimichthys crocea</name>
    <name type="common">Large yellow croaker</name>
    <name type="synonym">Pseudosciaena crocea</name>
    <dbReference type="NCBI Taxonomy" id="215358"/>
    <lineage>
        <taxon>Eukaryota</taxon>
        <taxon>Metazoa</taxon>
        <taxon>Chordata</taxon>
        <taxon>Craniata</taxon>
        <taxon>Vertebrata</taxon>
        <taxon>Euteleostomi</taxon>
        <taxon>Actinopterygii</taxon>
        <taxon>Neopterygii</taxon>
        <taxon>Teleostei</taxon>
        <taxon>Neoteleostei</taxon>
        <taxon>Acanthomorphata</taxon>
        <taxon>Eupercaria</taxon>
        <taxon>Sciaenidae</taxon>
        <taxon>Larimichthys</taxon>
    </lineage>
</organism>
<keyword evidence="3" id="KW-0812">Transmembrane</keyword>
<evidence type="ECO:0000256" key="9">
    <source>
        <dbReference type="ARBA" id="ARBA00023157"/>
    </source>
</evidence>
<dbReference type="PANTHER" id="PTHR24026">
    <property type="entry name" value="FAT ATYPICAL CADHERIN-RELATED"/>
    <property type="match status" value="1"/>
</dbReference>
<evidence type="ECO:0000256" key="8">
    <source>
        <dbReference type="ARBA" id="ARBA00023136"/>
    </source>
</evidence>
<dbReference type="CDD" id="cd11304">
    <property type="entry name" value="Cadherin_repeat"/>
    <property type="match status" value="4"/>
</dbReference>
<keyword evidence="5" id="KW-0677">Repeat</keyword>
<comment type="subcellular location">
    <subcellularLocation>
        <location evidence="1">Membrane</location>
    </subcellularLocation>
</comment>
<dbReference type="InterPro" id="IPR002126">
    <property type="entry name" value="Cadherin-like_dom"/>
</dbReference>
<evidence type="ECO:0000313" key="13">
    <source>
        <dbReference type="Proteomes" id="UP000424527"/>
    </source>
</evidence>
<dbReference type="FunFam" id="2.60.40.60:FF:000013">
    <property type="entry name" value="Cadherin EGF LAG seven-pass G-type receptor"/>
    <property type="match status" value="1"/>
</dbReference>
<keyword evidence="12" id="KW-0675">Receptor</keyword>
<comment type="caution">
    <text evidence="12">The sequence shown here is derived from an EMBL/GenBank/DDBJ whole genome shotgun (WGS) entry which is preliminary data.</text>
</comment>
<keyword evidence="4" id="KW-0732">Signal</keyword>
<feature type="domain" description="Cadherin" evidence="11">
    <location>
        <begin position="516"/>
        <end position="574"/>
    </location>
</feature>
<dbReference type="PROSITE" id="PS00232">
    <property type="entry name" value="CADHERIN_1"/>
    <property type="match status" value="3"/>
</dbReference>
<accession>A0A6G0J4V6</accession>
<reference evidence="12 13" key="1">
    <citation type="submission" date="2019-07" db="EMBL/GenBank/DDBJ databases">
        <title>Chromosome genome assembly for large yellow croaker.</title>
        <authorList>
            <person name="Xiao S."/>
        </authorList>
    </citation>
    <scope>NUCLEOTIDE SEQUENCE [LARGE SCALE GENOMIC DNA]</scope>
    <source>
        <strain evidence="12">JMULYC20181020</strain>
        <tissue evidence="12">Muscle</tissue>
    </source>
</reference>
<keyword evidence="7" id="KW-1133">Transmembrane helix</keyword>
<keyword evidence="9" id="KW-1015">Disulfide bond</keyword>
<evidence type="ECO:0000256" key="7">
    <source>
        <dbReference type="ARBA" id="ARBA00022989"/>
    </source>
</evidence>
<feature type="domain" description="Cadherin" evidence="11">
    <location>
        <begin position="410"/>
        <end position="515"/>
    </location>
</feature>
<protein>
    <submittedName>
        <fullName evidence="12">Cadherin EGF LAG seven-pass G-type receptor 2</fullName>
    </submittedName>
</protein>
<evidence type="ECO:0000256" key="10">
    <source>
        <dbReference type="PROSITE-ProRule" id="PRU00043"/>
    </source>
</evidence>
<keyword evidence="13" id="KW-1185">Reference proteome</keyword>
<keyword evidence="8" id="KW-0472">Membrane</keyword>
<dbReference type="Proteomes" id="UP000424527">
    <property type="component" value="Unassembled WGS sequence"/>
</dbReference>
<dbReference type="SMART" id="SM00112">
    <property type="entry name" value="CA"/>
    <property type="match status" value="3"/>
</dbReference>
<proteinExistence type="predicted"/>
<evidence type="ECO:0000256" key="5">
    <source>
        <dbReference type="ARBA" id="ARBA00022737"/>
    </source>
</evidence>
<keyword evidence="2" id="KW-0245">EGF-like domain</keyword>
<feature type="domain" description="Cadherin" evidence="11">
    <location>
        <begin position="302"/>
        <end position="409"/>
    </location>
</feature>
<dbReference type="AlphaFoldDB" id="A0A6G0J4V6"/>
<dbReference type="GO" id="GO:0007156">
    <property type="term" value="P:homophilic cell adhesion via plasma membrane adhesion molecules"/>
    <property type="evidence" value="ECO:0007669"/>
    <property type="project" value="InterPro"/>
</dbReference>
<dbReference type="FunFam" id="2.60.40.60:FF:000010">
    <property type="entry name" value="Cadherin EGF LAG seven-pass G-type receptor 3"/>
    <property type="match status" value="1"/>
</dbReference>
<dbReference type="PANTHER" id="PTHR24026:SF32">
    <property type="entry name" value="CADHERIN EGF LAG SEVEN-PASS G-TYPE RECEPTOR 2"/>
    <property type="match status" value="1"/>
</dbReference>
<name>A0A6G0J4V6_LARCR</name>
<evidence type="ECO:0000259" key="11">
    <source>
        <dbReference type="PROSITE" id="PS50268"/>
    </source>
</evidence>
<keyword evidence="6 10" id="KW-0106">Calcium</keyword>
<dbReference type="GO" id="GO:0009653">
    <property type="term" value="P:anatomical structure morphogenesis"/>
    <property type="evidence" value="ECO:0007669"/>
    <property type="project" value="UniProtKB-ARBA"/>
</dbReference>
<dbReference type="InterPro" id="IPR015919">
    <property type="entry name" value="Cadherin-like_sf"/>
</dbReference>
<gene>
    <name evidence="12" type="ORF">D5F01_LYC03075</name>
</gene>
<feature type="domain" description="Cadherin" evidence="11">
    <location>
        <begin position="217"/>
        <end position="301"/>
    </location>
</feature>
<dbReference type="PROSITE" id="PS50268">
    <property type="entry name" value="CADHERIN_2"/>
    <property type="match status" value="4"/>
</dbReference>
<dbReference type="PRINTS" id="PR00205">
    <property type="entry name" value="CADHERIN"/>
</dbReference>